<feature type="compositionally biased region" description="Basic and acidic residues" evidence="1">
    <location>
        <begin position="2826"/>
        <end position="2841"/>
    </location>
</feature>
<feature type="compositionally biased region" description="Polar residues" evidence="1">
    <location>
        <begin position="1967"/>
        <end position="1988"/>
    </location>
</feature>
<feature type="compositionally biased region" description="Polar residues" evidence="1">
    <location>
        <begin position="4975"/>
        <end position="4984"/>
    </location>
</feature>
<feature type="compositionally biased region" description="Polar residues" evidence="1">
    <location>
        <begin position="3750"/>
        <end position="3769"/>
    </location>
</feature>
<feature type="compositionally biased region" description="Basic and acidic residues" evidence="1">
    <location>
        <begin position="3606"/>
        <end position="3615"/>
    </location>
</feature>
<feature type="compositionally biased region" description="Acidic residues" evidence="1">
    <location>
        <begin position="2814"/>
        <end position="2823"/>
    </location>
</feature>
<sequence>MSDRRRRWSPESSRRRRKAKRDSRDQLVLDEASSSMAPDSRSMHTATESTFASSYSYAYPGVSPSQSQVPSSSFHYQTAHPPAQQPLPGAHEGPITMRSNDDIQSAATLPMPGPSRGYDPERERDRRQTRRRRHSSPSSSDALSLSSSGSSSSYLDISRWYPSYGRSGGVLNAFFKTPSERRQRARGRRSLKKKNRAIFAFGNNSSSSSVNSDMAYGMGFVRKPKSRNYSPRRERAATLDKLEGRPPQVQRRQTDEEILEIGRKLAKVARDSNREDMRGMGKRPSSQFSAAQDTWDKYARQTGAGHAASSRGIAPSKHGRHSSSSSDDEWESASEGEYSSDESNSGLVYGAAVDLGRPSTPPKSSVSRHPTMLSARPPEDIRSPDRKSSAVDPRLFGPVNSLRGLINTPCGYGDRTSVYTIPGPAEQRYAGSAGTAESASIEARPMQTVYPVQTSDPSRVDAARASGSLVSSQPSFSALSREPSRSSRRPEPITIQAPKPIAPVPTSMYDEQRIRDSEHTSPRQSRIKPSENKTFAETALVGAGVAALGAAILAGRDKGKGKEKERDSESRHGRHEKYGHEDHREDETVVQDSRRAKELALEKEIARLERVLSERNKAREQRRRDSKRDSGTEPSGSQVADADAGRDYEKRRRDRDSRYSEPDEPDYRYERPETSRRVSEPGERTAAAEPGQTRRAESPAVPSSSGVDVFQFQVPDDAFRTRDSPLGAASPVIIDVTPAPSPPLEEEHRKSRRESFEDELRDAKHIYEESMHSTAPISAVDMAAAIAATERARHRDEPERGRTLTKTQDLVQENANAYYHARRMAEREVSSRSRSKSDERSVVEKYNKEVDNGSHGAEIVRIVTPPEMQQKPQKHKYSEPDADFRFDNLMSPKDLDHFRPHEYLVRDPSAERPRPLLNLIIPTPVPTPTPESQQKKFESPRSAEPAVEEPAKEEAPDVIISPWGEVVEAPQTPSSKRVSWGPSETQQYEVDSPERSLERRPRSHERERSPSRSSGWGATAASVAGIAAAAALSEDDEPESSSRDRRVRDSVGSMSSEGSRSPPSRKVLPKGTALSRVLDDEPEDVPPAPGPKPASPRSSQMPGPFADDLDFAATLAAGLQDTGFDPNIVIEDAAYRRRDSPPGSNDNAKVYMQPYSETVTDLGVIDLGDGSRSEREPGYVIGELADTPASEKGSAFDSAKGSSRRQSRSDKTQSIGSDSIEVFQDPEEGSRKLSKKDQRKLEKAARSTKPAEEEERASQPAETGDEDWEGPSTSRKPKRSSKKSKRTSVGWDDADTPVNDRRVSVSVDASDDLDDTKHDSKGYDVAEDPSDRRERRREESSRSDIYVPVDRDVTSVVSDSRHNDRSNGRQLDDDRSVVSAPDGKRDSKSEKRSSKEDKRTSGGFWGLLKGSNGVDGDKQPKKDNAGTLGAGAGVAGAVAMSSLVADSLASHSDAAEAPLEQEETQDAIVDVKHPSERRADSPSRGIDVFDFQDPEITPRVIKPAIDPQYGDFLPLPPSPSEEQKLDFEVSEDLPSLPDSRPATPPGQEKLVQREKRDSSQKRPGFPTHSRRRSTYDMPLKSPSHTAIPIAFRMGQRSSIPASPRVVSNPTSAHQSPLVQSNETFSPSTRRSPRPPSWDRPTSWESTREIKPLYLIERSAHADQDASDDVRDDRAENTPLPPSRDSETPVPDFKGSSDAETEARGLESAPLFVDTAAARAAPLGSQEPTPKELTRTDSGLPDSAREFETVPKDVSGPGYLDSGLPRSAKDTDAQFMAEPHQSPLLESSYATPTGSPSLQAQARPTFQRDESTGSVSDFQDALDRPTLVEDVGSGRSQGLSRSDGKSGADTPLDTLGDADVLVPIDSPATHMRPEEILPISNVHFADDAPRDVREFEQEQEPIAIDDVNVTSSPPSTRLPGNESSTGLTRSPKDIDTIPETPVDDTVEWPEESTPKKKKGKKGKKKKNSIGSISSPPATESSITPSSAVQQDIIVQDSPISEAIKESSSLPQAAPISSDPNFQEGAGPDVKPGTGPSFGDSLVRGDEADISSPTRQTVEEGQGLADGPQQLPGPIEASITWGAVTQAQGQYATPQVGSQSRRSSSDGRRPRSSRRSSSPRDPAVRDKSPDILHSGDEASASVRDSIGQQYEKPRSLRSSRRSSLASAHGPDPGKEPRSGDAPASEQPGTGADDHETVRDLQRSPTGQNVGVEELVGSPPGVAEQHVSSPLNMIGGSSPAPEIHDEPEVKSASIVDGPISVQPNTFMEQVRRIGSPTIEDSQRAIEPIESHPVQPDSSMEQVQRIGSPTIEDSQRGNEPTESQSQEFSPAVMERTSPTSPPRAEEHGRGGLASEPLDEAPGATGIRPLHDPPSTGDEAWSLTSEPIFQQNTPAEPPTDVAGEIPQIVEPQPALHDYSEQKLESVVPVTQMEQKSEEPSSRAIVEEPKGDMPSSPPHQNQESSVVEHSATHDLPESVVRDTDPILALAEDDNTFSVNTSKKNKKKKKRKSGTIIGGAIQSLSDTATPEALECSGKPIESYFEPSTSHQDDVGLQDLSSTIKEPSLELEERGTMSDSTFPPDQKKAMELEGVGSGLIKHTLQLSEDKSPIDSFEIASPTVLPVSDGVPASIPISELEKPGPETQEKSTELLGADEIARREAEASLIRDEEVELSRLQSKKKLKAKEKTRLRQLKVNSDRRAEEPAVSERPASPLQPDSPGARGLDSPVQQPVAEETTSPVTDERVLSKDVIAGSRTLNTDSLQSQPISEYAEAVSTGSDIITPSEKVSSQKQEVTGLYPRSGEFLSQLDESTQQRELEPGTEETEDAEAALIRDEEAELSRLEDKKKPNKKDKARMKMLRSNSERRRAQGPEFAAQPEIVDQDTTGPETPIHDQTPSSSQLREEDSIREPASQQACEMQIDDPQPSSGGMARTPDGSRSGTYPHIETDFSPLEGSLGVADMGRSFEAQPQAQELGQTPTVNSPEELTAGTEPLSFRESLPGQLEQQAKVESTAGSAHLHQILVQDTVSQLDRLSDDKRTVDTVHSGSMWDNQPQFRESVPESVSTQPAGAEGGISVLETQIEYSGETRDDGQTFEAQEDSLVTGINPDQASHIPAQERMLVSDIPETDRGTNISRPTGESEQPAGTVTELPQDPESEWPVTSKKSKKDKKKKRKDTLSEGSGENSGTVSPFFDASDGGVLHPSSFEPPVIGQGQQPTISSALDDNTVKALQLEEARANRPIEFSTPDQQQTRLDIGEFSTACGASDDIVAKDLLETTTVDKSLESTVPEPPQAEQEQVSCDEEPGFQSVSKKSKRARKKKRNETISDGPLIASGSATPIANEEEHQPISLAETPINLMDGQAIIERTSMPLVDSTTAPAAILSTTEEASGAKSPVLEGAQSAKEQFLPRDDTGEERQMSPTLQGISTSIPWTGPETGPEQLTQAESEDNMRNNSLSGPFTHAGSPSEPRVIEETDLGITQQPRSPLAQSFEPEITASNDFVESKPLHSPGHVPETEGLGSTSPFGFETGKPQVEPGQVSKPDRNSDGWGYLAGAIAGASTATTLHEGREKFPERDTHPEEIAAEHGPIHGSPRPSLSLADIVETASASGPKDQEQSRETDISEDQVQSAPFTVRERSRSDEISQGPRLTQEGASDTVVVPENNQEKEKADPSSDIVDSASPSTRDPSEKDIRVEEALPSTHLAQGNMEETAADVSNLPQGLTTTFEPPPQVDDWTQSSSSKKKKKKDKKRKNSSIAWSETESGAQTPVAETSSDAWGGMIDTNMRPTSLDAGELTPPRNSLAEQPEPVPVPVPEFRAIEELSNAPLPGNGLSRTVSLEGISQPTTTELARDTPPSPNFHSASGERGVTSVAAVDQMLDAPDLGGIQNDQAISSPVLVPKVDDRSGQTVPTTSLGEEPPLSTTQAQEHGGLIPKIGSASTEAFATPLQLPTVMQGADSGVAPIDDQPLDLEVTKDFGNDGTRFGSNLGRGLESELGLSTTAQQDTAESAGTPAEKTVEQSAEELWDPVPKKLSKKEMRRAKKGSLSNNAPELMTTTPEDNSERISQEPAIDVLDHLPQQISRDLGQGGSTFAQDVDKVGLDRSIGLFSEPPSPQPRDEPLFQIQETPVEEAPVLSRKISKKEKRKAKKASISTWEDDIAGPVSPSQSRTPIAVEERAQDIPTTSSPTMDPDLGQKEATRLSLAGEPQLEQQVSEQPGAPIPKDTTAEEEWAAPISRKKSKKDKKKKGKQSLSGSLSGTQTPTAVEAPIVRAVEAVEGGQPAPEYPTTPAGPPEVTGGPEDLGGLRPSDAITSATDNDAGEEKLSDRSIDETSAPQGQGRKDNRSAELYLPLEGDNDQTLIGSSRDASTPSHDSDHRSAEFYVPGGEHSLEVQQPTITEDDWDAAGDNQAKNYNKAGGSWTDKIPALDTPKIGVHPTDRDADEASGKDAQVSKFLRSPDGRGKELEKMQPSPDLWDNEDYFKPKPPSAGLGEADRGPFTKFDMHPAVARGISSSPDRRGEERPLVGLGLIHRHSSIFREDEGHVPKLLTMTSDNVSTDSVAVQETEEAQPGESWQPGGLSRSNTIPPRPGSSRSYDEGLSPAVPQVNTKQWFTFETGPAHGANVPLARSVSPDSLRPVSPGLPRSPQFPPPRSPQLSPQPSPRSSKYSPRNSSSFEAARDPSKKGSVAALAQKFGGATKATGKTQLVSDHVDNHTVQERDLCYEPAMREGARHKPVQGPRLDVDSGDSWAAPNMNFEEEPSDPDLQVSGQGAAATSHGREPTTPGSDNVSEPCSQPDIDAGKFTPQIPDHESREAEIPLEYMVVESPVLGSQHSVDFPMDEEQPPATMPPHKPADAGQGIPELREPTLYDFTDVPPRDSPDSPDSPGSPVGRDRSLGDTSSFEEPTPTIETESDDTQATGPSTVDYSRPLPGGLPSVQEEPHEEEAESGEPVLAAKPRPVTPDVNRDSGVVTGSPVPPRVQQFESAQQQRDSSVHMRGATGTSPRLLGSRAFSPQPTRLPHSSIEEEGGSTEEKLPKRPPGGSETQRRFREATPVLEAQDAPVTPEPRKNTSKSRRYPDLGPSPGKKTAAAALAGGGALLAAGGTRSRSRSRSPSPAASQRSVSENTDELGSSALPRQRQRRAASSNTCMSRSRTPEPLNIRAESPSMLRHSGTPPLRSRRSRSGDLRSLSQLSNRSHSDLGAQASSSPASAVSAANKAPAPAPAHLPKATTTTTTTTAPTANEGRVRSKDMADVYDGVGEGRLGSPRSPTRPHSMRRRQSMQVLELESRVEQLIAENRALQDARAHAELHTSNRATSTLAERDTEIEALKQSLDFMRKEVQRLTEVNEGLNSAIQQHAVQHDDRYRLLENQHAEATRELLEHRDRHGSYSQTIEEKDDEIKSLREQLEDTKDQIREMQKQILAAKPADSDFLRIKDVDYFDHRCQQLCSHVQQWVLRFSKFSDMRACRLTTELNDEKIIDRLDNAVLDGSNVDHYLNDRVRRRDVFMSVTITMIWEFVFTRYLFGMDREQRQKLKNLEKLLLEVGPPQAVRQWRAVTLTLLSKRETFKDQRDQDTEAVVQAVFQTLSMILPPPSNLEDQIQGQLRKVMREAVDLSIEMRTQRAEYMMLPPLQPDYDANGDLAEPHPFNSALMNERSGDKNATADNDSLEAQGAVVRVVLFPLVVKKGDDDGVGDDEIVVCPAQVIVAKPRSKSRQSYRAPSSDAGGVSLLRGASPSTAPNRSNVSMTDAPGMAPGMEGAI</sequence>
<feature type="compositionally biased region" description="Basic and acidic residues" evidence="1">
    <location>
        <begin position="1657"/>
        <end position="1675"/>
    </location>
</feature>
<feature type="compositionally biased region" description="Basic and acidic residues" evidence="1">
    <location>
        <begin position="1040"/>
        <end position="1049"/>
    </location>
</feature>
<feature type="region of interest" description="Disordered" evidence="1">
    <location>
        <begin position="3275"/>
        <end position="3335"/>
    </location>
</feature>
<feature type="compositionally biased region" description="Basic residues" evidence="1">
    <location>
        <begin position="2672"/>
        <end position="2687"/>
    </location>
</feature>
<feature type="compositionally biased region" description="Basic and acidic residues" evidence="1">
    <location>
        <begin position="893"/>
        <end position="914"/>
    </location>
</feature>
<feature type="compositionally biased region" description="Low complexity" evidence="1">
    <location>
        <begin position="3547"/>
        <end position="3558"/>
    </location>
</feature>
<feature type="compositionally biased region" description="Basic and acidic residues" evidence="1">
    <location>
        <begin position="1415"/>
        <end position="1424"/>
    </location>
</feature>
<feature type="compositionally biased region" description="Low complexity" evidence="1">
    <location>
        <begin position="5082"/>
        <end position="5117"/>
    </location>
</feature>
<feature type="compositionally biased region" description="Polar residues" evidence="1">
    <location>
        <begin position="2313"/>
        <end position="2324"/>
    </location>
</feature>
<feature type="compositionally biased region" description="Pro residues" evidence="1">
    <location>
        <begin position="1085"/>
        <end position="1094"/>
    </location>
</feature>
<feature type="compositionally biased region" description="Basic and acidic residues" evidence="1">
    <location>
        <begin position="790"/>
        <end position="802"/>
    </location>
</feature>
<evidence type="ECO:0000313" key="3">
    <source>
        <dbReference type="Proteomes" id="UP000094444"/>
    </source>
</evidence>
<feature type="region of interest" description="Disordered" evidence="1">
    <location>
        <begin position="3965"/>
        <end position="4057"/>
    </location>
</feature>
<reference evidence="2" key="1">
    <citation type="submission" date="2017-09" db="EMBL/GenBank/DDBJ databases">
        <title>Polyketide synthases of a Diaporthe helianthi virulent isolate.</title>
        <authorList>
            <person name="Baroncelli R."/>
        </authorList>
    </citation>
    <scope>NUCLEOTIDE SEQUENCE [LARGE SCALE GENOMIC DNA]</scope>
    <source>
        <strain evidence="2">7/96</strain>
    </source>
</reference>
<feature type="region of interest" description="Disordered" evidence="1">
    <location>
        <begin position="3888"/>
        <end position="3928"/>
    </location>
</feature>
<feature type="region of interest" description="Disordered" evidence="1">
    <location>
        <begin position="3033"/>
        <end position="3214"/>
    </location>
</feature>
<feature type="region of interest" description="Disordered" evidence="1">
    <location>
        <begin position="5703"/>
        <end position="5754"/>
    </location>
</feature>
<feature type="compositionally biased region" description="Polar residues" evidence="1">
    <location>
        <begin position="2770"/>
        <end position="2788"/>
    </location>
</feature>
<feature type="compositionally biased region" description="Basic and acidic residues" evidence="1">
    <location>
        <begin position="2120"/>
        <end position="2134"/>
    </location>
</feature>
<feature type="compositionally biased region" description="Basic residues" evidence="1">
    <location>
        <begin position="2496"/>
        <end position="2506"/>
    </location>
</feature>
<feature type="compositionally biased region" description="Polar residues" evidence="1">
    <location>
        <begin position="2452"/>
        <end position="2461"/>
    </location>
</feature>
<feature type="compositionally biased region" description="Polar residues" evidence="1">
    <location>
        <begin position="804"/>
        <end position="815"/>
    </location>
</feature>
<feature type="compositionally biased region" description="Polar residues" evidence="1">
    <location>
        <begin position="2081"/>
        <end position="2094"/>
    </location>
</feature>
<feature type="compositionally biased region" description="Basic and acidic residues" evidence="1">
    <location>
        <begin position="745"/>
        <end position="755"/>
    </location>
</feature>
<feature type="region of interest" description="Disordered" evidence="1">
    <location>
        <begin position="607"/>
        <end position="761"/>
    </location>
</feature>
<feature type="compositionally biased region" description="Polar residues" evidence="1">
    <location>
        <begin position="4542"/>
        <end position="4555"/>
    </location>
</feature>
<feature type="compositionally biased region" description="Polar residues" evidence="1">
    <location>
        <begin position="2292"/>
        <end position="2303"/>
    </location>
</feature>
<feature type="compositionally biased region" description="Basic and acidic residues" evidence="1">
    <location>
        <begin position="823"/>
        <end position="852"/>
    </location>
</feature>
<feature type="compositionally biased region" description="Polar residues" evidence="1">
    <location>
        <begin position="5728"/>
        <end position="5740"/>
    </location>
</feature>
<feature type="compositionally biased region" description="Basic and acidic residues" evidence="1">
    <location>
        <begin position="876"/>
        <end position="886"/>
    </location>
</feature>
<feature type="compositionally biased region" description="Polar residues" evidence="1">
    <location>
        <begin position="1783"/>
        <end position="1803"/>
    </location>
</feature>
<feature type="compositionally biased region" description="Basic and acidic residues" evidence="1">
    <location>
        <begin position="269"/>
        <end position="279"/>
    </location>
</feature>
<feature type="region of interest" description="Disordered" evidence="1">
    <location>
        <begin position="4097"/>
        <end position="4495"/>
    </location>
</feature>
<feature type="compositionally biased region" description="Polar residues" evidence="1">
    <location>
        <begin position="3037"/>
        <end position="3062"/>
    </location>
</feature>
<feature type="region of interest" description="Disordered" evidence="1">
    <location>
        <begin position="222"/>
        <end position="257"/>
    </location>
</feature>
<dbReference type="STRING" id="158607.A0A2P5I115"/>
<feature type="compositionally biased region" description="Basic and acidic residues" evidence="1">
    <location>
        <begin position="1883"/>
        <end position="1895"/>
    </location>
</feature>
<proteinExistence type="predicted"/>
<feature type="region of interest" description="Disordered" evidence="1">
    <location>
        <begin position="2616"/>
        <end position="2986"/>
    </location>
</feature>
<feature type="compositionally biased region" description="Low complexity" evidence="1">
    <location>
        <begin position="1050"/>
        <end position="1065"/>
    </location>
</feature>
<feature type="compositionally biased region" description="Polar residues" evidence="1">
    <location>
        <begin position="5136"/>
        <end position="5146"/>
    </location>
</feature>
<feature type="compositionally biased region" description="Polar residues" evidence="1">
    <location>
        <begin position="3173"/>
        <end position="3183"/>
    </location>
</feature>
<feature type="compositionally biased region" description="Polar residues" evidence="1">
    <location>
        <begin position="971"/>
        <end position="989"/>
    </location>
</feature>
<feature type="compositionally biased region" description="Low complexity" evidence="1">
    <location>
        <begin position="3978"/>
        <end position="3992"/>
    </location>
</feature>
<feature type="compositionally biased region" description="Basic residues" evidence="1">
    <location>
        <begin position="1275"/>
        <end position="1286"/>
    </location>
</feature>
<organism evidence="2 3">
    <name type="scientific">Diaporthe helianthi</name>
    <dbReference type="NCBI Taxonomy" id="158607"/>
    <lineage>
        <taxon>Eukaryota</taxon>
        <taxon>Fungi</taxon>
        <taxon>Dikarya</taxon>
        <taxon>Ascomycota</taxon>
        <taxon>Pezizomycotina</taxon>
        <taxon>Sordariomycetes</taxon>
        <taxon>Sordariomycetidae</taxon>
        <taxon>Diaporthales</taxon>
        <taxon>Diaporthaceae</taxon>
        <taxon>Diaporthe</taxon>
    </lineage>
</organism>
<feature type="region of interest" description="Disordered" evidence="1">
    <location>
        <begin position="1165"/>
        <end position="1430"/>
    </location>
</feature>
<evidence type="ECO:0000256" key="1">
    <source>
        <dbReference type="SAM" id="MobiDB-lite"/>
    </source>
</evidence>
<feature type="compositionally biased region" description="Polar residues" evidence="1">
    <location>
        <begin position="32"/>
        <end position="56"/>
    </location>
</feature>
<feature type="compositionally biased region" description="Basic residues" evidence="1">
    <location>
        <begin position="3306"/>
        <end position="3316"/>
    </location>
</feature>
<feature type="compositionally biased region" description="Basic and acidic residues" evidence="1">
    <location>
        <begin position="555"/>
        <end position="595"/>
    </location>
</feature>
<feature type="compositionally biased region" description="Basic residues" evidence="1">
    <location>
        <begin position="3158"/>
        <end position="3169"/>
    </location>
</feature>
<feature type="compositionally biased region" description="Basic residues" evidence="1">
    <location>
        <begin position="1954"/>
        <end position="1966"/>
    </location>
</feature>
<feature type="compositionally biased region" description="Polar residues" evidence="1">
    <location>
        <begin position="2877"/>
        <end position="2895"/>
    </location>
</feature>
<feature type="compositionally biased region" description="Low complexity" evidence="1">
    <location>
        <begin position="136"/>
        <end position="154"/>
    </location>
</feature>
<feature type="compositionally biased region" description="Acidic residues" evidence="1">
    <location>
        <begin position="326"/>
        <end position="340"/>
    </location>
</feature>
<feature type="compositionally biased region" description="Basic and acidic residues" evidence="1">
    <location>
        <begin position="1469"/>
        <end position="1481"/>
    </location>
</feature>
<feature type="compositionally biased region" description="Polar residues" evidence="1">
    <location>
        <begin position="4350"/>
        <end position="4364"/>
    </location>
</feature>
<feature type="region of interest" description="Disordered" evidence="1">
    <location>
        <begin position="4612"/>
        <end position="4812"/>
    </location>
</feature>
<feature type="compositionally biased region" description="Basic and acidic residues" evidence="1">
    <location>
        <begin position="2429"/>
        <end position="2445"/>
    </location>
</feature>
<feature type="compositionally biased region" description="Basic and acidic residues" evidence="1">
    <location>
        <begin position="1550"/>
        <end position="1560"/>
    </location>
</feature>
<feature type="compositionally biased region" description="Basic and acidic residues" evidence="1">
    <location>
        <begin position="992"/>
        <end position="1010"/>
    </location>
</feature>
<comment type="caution">
    <text evidence="2">The sequence shown here is derived from an EMBL/GenBank/DDBJ whole genome shotgun (WGS) entry which is preliminary data.</text>
</comment>
<feature type="region of interest" description="Disordered" evidence="1">
    <location>
        <begin position="2268"/>
        <end position="2507"/>
    </location>
</feature>
<feature type="compositionally biased region" description="Basic and acidic residues" evidence="1">
    <location>
        <begin position="1"/>
        <end position="13"/>
    </location>
</feature>
<feature type="region of interest" description="Disordered" evidence="1">
    <location>
        <begin position="1447"/>
        <end position="2246"/>
    </location>
</feature>
<feature type="region of interest" description="Disordered" evidence="1">
    <location>
        <begin position="4542"/>
        <end position="4595"/>
    </location>
</feature>
<feature type="compositionally biased region" description="Basic and acidic residues" evidence="1">
    <location>
        <begin position="4702"/>
        <end position="4725"/>
    </location>
</feature>
<feature type="region of interest" description="Disordered" evidence="1">
    <location>
        <begin position="3496"/>
        <end position="3804"/>
    </location>
</feature>
<feature type="compositionally biased region" description="Low complexity" evidence="1">
    <location>
        <begin position="62"/>
        <end position="73"/>
    </location>
</feature>
<feature type="compositionally biased region" description="Basic residues" evidence="1">
    <location>
        <begin position="4229"/>
        <end position="4242"/>
    </location>
</feature>
<feature type="compositionally biased region" description="Polar residues" evidence="1">
    <location>
        <begin position="2750"/>
        <end position="2762"/>
    </location>
</feature>
<feature type="compositionally biased region" description="Basic and acidic residues" evidence="1">
    <location>
        <begin position="1315"/>
        <end position="1342"/>
    </location>
</feature>
<evidence type="ECO:0000313" key="2">
    <source>
        <dbReference type="EMBL" id="POS76151.1"/>
    </source>
</evidence>
<feature type="compositionally biased region" description="Basic and acidic residues" evidence="1">
    <location>
        <begin position="231"/>
        <end position="244"/>
    </location>
</feature>
<feature type="compositionally biased region" description="Basic and acidic residues" evidence="1">
    <location>
        <begin position="643"/>
        <end position="683"/>
    </location>
</feature>
<gene>
    <name evidence="2" type="ORF">DHEL01_v205450</name>
</gene>
<feature type="compositionally biased region" description="Polar residues" evidence="1">
    <location>
        <begin position="4909"/>
        <end position="4918"/>
    </location>
</feature>
<feature type="compositionally biased region" description="Basic and acidic residues" evidence="1">
    <location>
        <begin position="2630"/>
        <end position="2643"/>
    </location>
</feature>
<feature type="compositionally biased region" description="Basic residues" evidence="1">
    <location>
        <begin position="4131"/>
        <end position="4142"/>
    </location>
</feature>
<dbReference type="InterPro" id="IPR053268">
    <property type="entry name" value="Woronin_anchor"/>
</dbReference>
<dbReference type="Proteomes" id="UP000094444">
    <property type="component" value="Unassembled WGS sequence"/>
</dbReference>
<feature type="compositionally biased region" description="Basic residues" evidence="1">
    <location>
        <begin position="3735"/>
        <end position="3747"/>
    </location>
</feature>
<feature type="compositionally biased region" description="Polar residues" evidence="1">
    <location>
        <begin position="1595"/>
        <end position="1624"/>
    </location>
</feature>
<accession>A0A2P5I115</accession>
<feature type="compositionally biased region" description="Low complexity" evidence="1">
    <location>
        <begin position="4655"/>
        <end position="4667"/>
    </location>
</feature>
<feature type="compositionally biased region" description="Basic and acidic residues" evidence="1">
    <location>
        <begin position="377"/>
        <end position="389"/>
    </location>
</feature>
<feature type="region of interest" description="Disordered" evidence="1">
    <location>
        <begin position="171"/>
        <end position="191"/>
    </location>
</feature>
<feature type="compositionally biased region" description="Polar residues" evidence="1">
    <location>
        <begin position="3900"/>
        <end position="3920"/>
    </location>
</feature>
<feature type="compositionally biased region" description="Basic and acidic residues" evidence="1">
    <location>
        <begin position="3680"/>
        <end position="3690"/>
    </location>
</feature>
<feature type="region of interest" description="Disordered" evidence="1">
    <location>
        <begin position="3381"/>
        <end position="3465"/>
    </location>
</feature>
<feature type="region of interest" description="Disordered" evidence="1">
    <location>
        <begin position="788"/>
        <end position="1109"/>
    </location>
</feature>
<feature type="compositionally biased region" description="Basic and acidic residues" evidence="1">
    <location>
        <begin position="4429"/>
        <end position="4439"/>
    </location>
</feature>
<feature type="compositionally biased region" description="Polar residues" evidence="1">
    <location>
        <begin position="3711"/>
        <end position="3720"/>
    </location>
</feature>
<feature type="compositionally biased region" description="Basic and acidic residues" evidence="1">
    <location>
        <begin position="2189"/>
        <end position="2199"/>
    </location>
</feature>
<feature type="compositionally biased region" description="Basic residues" evidence="1">
    <location>
        <begin position="4025"/>
        <end position="4036"/>
    </location>
</feature>
<dbReference type="OrthoDB" id="5365701at2759"/>
<feature type="compositionally biased region" description="Basic and acidic residues" evidence="1">
    <location>
        <begin position="4449"/>
        <end position="4460"/>
    </location>
</feature>
<feature type="compositionally biased region" description="Pro residues" evidence="1">
    <location>
        <begin position="4276"/>
        <end position="4285"/>
    </location>
</feature>
<feature type="compositionally biased region" description="Basic and acidic residues" evidence="1">
    <location>
        <begin position="510"/>
        <end position="521"/>
    </location>
</feature>
<feature type="compositionally biased region" description="Polar residues" evidence="1">
    <location>
        <begin position="3413"/>
        <end position="3425"/>
    </location>
</feature>
<feature type="compositionally biased region" description="Basic residues" evidence="1">
    <location>
        <begin position="2842"/>
        <end position="2853"/>
    </location>
</feature>
<feature type="compositionally biased region" description="Acidic residues" evidence="1">
    <location>
        <begin position="1940"/>
        <end position="1949"/>
    </location>
</feature>
<feature type="compositionally biased region" description="Basic and acidic residues" evidence="1">
    <location>
        <begin position="1228"/>
        <end position="1251"/>
    </location>
</feature>
<protein>
    <recommendedName>
        <fullName evidence="4">Involucrin repeat protein</fullName>
    </recommendedName>
</protein>
<feature type="compositionally biased region" description="Basic and acidic residues" evidence="1">
    <location>
        <begin position="1694"/>
        <end position="1704"/>
    </location>
</feature>
<feature type="compositionally biased region" description="Basic and acidic residues" evidence="1">
    <location>
        <begin position="482"/>
        <end position="491"/>
    </location>
</feature>
<feature type="region of interest" description="Disordered" evidence="1">
    <location>
        <begin position="269"/>
        <end position="408"/>
    </location>
</feature>
<dbReference type="PANTHER" id="PTHR40641">
    <property type="entry name" value="INVOLUCRIN REPEAT PROTEIN (AFU_ORTHOLOGUE AFUA_2G08060)"/>
    <property type="match status" value="1"/>
</dbReference>
<feature type="compositionally biased region" description="Pro residues" evidence="1">
    <location>
        <begin position="4639"/>
        <end position="4654"/>
    </location>
</feature>
<feature type="compositionally biased region" description="Low complexity" evidence="1">
    <location>
        <begin position="5196"/>
        <end position="5235"/>
    </location>
</feature>
<feature type="compositionally biased region" description="Basic and acidic residues" evidence="1">
    <location>
        <begin position="607"/>
        <end position="631"/>
    </location>
</feature>
<feature type="region of interest" description="Disordered" evidence="1">
    <location>
        <begin position="3838"/>
        <end position="3860"/>
    </location>
</feature>
<feature type="compositionally biased region" description="Basic and acidic residues" evidence="1">
    <location>
        <begin position="4313"/>
        <end position="4323"/>
    </location>
</feature>
<feature type="region of interest" description="Disordered" evidence="1">
    <location>
        <begin position="552"/>
        <end position="595"/>
    </location>
</feature>
<feature type="compositionally biased region" description="Basic and acidic residues" evidence="1">
    <location>
        <begin position="1349"/>
        <end position="1400"/>
    </location>
</feature>
<name>A0A2P5I115_DIAHE</name>
<feature type="region of interest" description="Disordered" evidence="1">
    <location>
        <begin position="4825"/>
        <end position="5272"/>
    </location>
</feature>
<feature type="compositionally biased region" description="Basic and acidic residues" evidence="1">
    <location>
        <begin position="4485"/>
        <end position="4495"/>
    </location>
</feature>
<keyword evidence="3" id="KW-1185">Reference proteome</keyword>
<feature type="compositionally biased region" description="Polar residues" evidence="1">
    <location>
        <begin position="3125"/>
        <end position="3140"/>
    </location>
</feature>
<feature type="compositionally biased region" description="Basic and acidic residues" evidence="1">
    <location>
        <begin position="2277"/>
        <end position="2286"/>
    </location>
</feature>
<evidence type="ECO:0008006" key="4">
    <source>
        <dbReference type="Google" id="ProtNLM"/>
    </source>
</evidence>
<feature type="compositionally biased region" description="Basic and acidic residues" evidence="1">
    <location>
        <begin position="3401"/>
        <end position="3412"/>
    </location>
</feature>
<feature type="compositionally biased region" description="Polar residues" evidence="1">
    <location>
        <begin position="468"/>
        <end position="478"/>
    </location>
</feature>
<feature type="compositionally biased region" description="Polar residues" evidence="1">
    <location>
        <begin position="2377"/>
        <end position="2389"/>
    </location>
</feature>
<feature type="compositionally biased region" description="Basic and acidic residues" evidence="1">
    <location>
        <begin position="2464"/>
        <end position="2478"/>
    </location>
</feature>
<feature type="region of interest" description="Disordered" evidence="1">
    <location>
        <begin position="425"/>
        <end position="533"/>
    </location>
</feature>
<dbReference type="InParanoid" id="A0A2P5I115"/>
<feature type="region of interest" description="Disordered" evidence="1">
    <location>
        <begin position="5630"/>
        <end position="5658"/>
    </location>
</feature>
<feature type="compositionally biased region" description="Polar residues" evidence="1">
    <location>
        <begin position="3993"/>
        <end position="4002"/>
    </location>
</feature>
<feature type="compositionally biased region" description="Basic and acidic residues" evidence="1">
    <location>
        <begin position="2650"/>
        <end position="2663"/>
    </location>
</feature>
<feature type="compositionally biased region" description="Polar residues" evidence="1">
    <location>
        <begin position="4038"/>
        <end position="4052"/>
    </location>
</feature>
<feature type="compositionally biased region" description="Basic and acidic residues" evidence="1">
    <location>
        <begin position="3560"/>
        <end position="3582"/>
    </location>
</feature>
<dbReference type="PANTHER" id="PTHR40641:SF2">
    <property type="entry name" value="INVOLUCRIN REPEAT PROTEIN"/>
    <property type="match status" value="1"/>
</dbReference>
<feature type="compositionally biased region" description="Low complexity" evidence="1">
    <location>
        <begin position="1011"/>
        <end position="1032"/>
    </location>
</feature>
<dbReference type="EMBL" id="MAVT02000401">
    <property type="protein sequence ID" value="POS76151.1"/>
    <property type="molecule type" value="Genomic_DNA"/>
</dbReference>
<feature type="region of interest" description="Disordered" evidence="1">
    <location>
        <begin position="1"/>
        <end position="154"/>
    </location>
</feature>
<feature type="compositionally biased region" description="Polar residues" evidence="1">
    <location>
        <begin position="4776"/>
        <end position="4786"/>
    </location>
</feature>
<feature type="compositionally biased region" description="Polar residues" evidence="1">
    <location>
        <begin position="2962"/>
        <end position="2979"/>
    </location>
</feature>